<protein>
    <submittedName>
        <fullName evidence="1">Uncharacterized protein</fullName>
    </submittedName>
</protein>
<dbReference type="EMBL" id="CACRXK020014527">
    <property type="protein sequence ID" value="CAB4026983.1"/>
    <property type="molecule type" value="Genomic_DNA"/>
</dbReference>
<comment type="caution">
    <text evidence="1">The sequence shown here is derived from an EMBL/GenBank/DDBJ whole genome shotgun (WGS) entry which is preliminary data.</text>
</comment>
<organism evidence="1 2">
    <name type="scientific">Paramuricea clavata</name>
    <name type="common">Red gorgonian</name>
    <name type="synonym">Violescent sea-whip</name>
    <dbReference type="NCBI Taxonomy" id="317549"/>
    <lineage>
        <taxon>Eukaryota</taxon>
        <taxon>Metazoa</taxon>
        <taxon>Cnidaria</taxon>
        <taxon>Anthozoa</taxon>
        <taxon>Octocorallia</taxon>
        <taxon>Malacalcyonacea</taxon>
        <taxon>Plexauridae</taxon>
        <taxon>Paramuricea</taxon>
    </lineage>
</organism>
<accession>A0A6S7KFJ9</accession>
<dbReference type="OrthoDB" id="10460887at2759"/>
<keyword evidence="2" id="KW-1185">Reference proteome</keyword>
<name>A0A6S7KFJ9_PARCT</name>
<dbReference type="AlphaFoldDB" id="A0A6S7KFJ9"/>
<proteinExistence type="predicted"/>
<evidence type="ECO:0000313" key="1">
    <source>
        <dbReference type="EMBL" id="CAB4026983.1"/>
    </source>
</evidence>
<reference evidence="1" key="1">
    <citation type="submission" date="2020-04" db="EMBL/GenBank/DDBJ databases">
        <authorList>
            <person name="Alioto T."/>
            <person name="Alioto T."/>
            <person name="Gomez Garrido J."/>
        </authorList>
    </citation>
    <scope>NUCLEOTIDE SEQUENCE</scope>
    <source>
        <strain evidence="1">A484AB</strain>
    </source>
</reference>
<gene>
    <name evidence="1" type="ORF">PACLA_8A007058</name>
</gene>
<sequence>MSMYLNVFIVTFVAWISFSSAQFTTQEPVDVESNHHDLGPCNEENFGQRKLIKDSDGNETALICSHDNGVYSWKLENAMETEIDDTHDVMEDIILKREAATEFYQRQRDRRSLKALHHECYSECCTWEEVREYFK</sequence>
<evidence type="ECO:0000313" key="2">
    <source>
        <dbReference type="Proteomes" id="UP001152795"/>
    </source>
</evidence>
<dbReference type="Proteomes" id="UP001152795">
    <property type="component" value="Unassembled WGS sequence"/>
</dbReference>